<name>A0A0W4ZBP8_PNEC8</name>
<organism evidence="1 2">
    <name type="scientific">Pneumocystis carinii (strain B80)</name>
    <name type="common">Rat pneumocystis pneumonia agent</name>
    <name type="synonym">Pneumocystis carinii f. sp. carinii</name>
    <dbReference type="NCBI Taxonomy" id="1408658"/>
    <lineage>
        <taxon>Eukaryota</taxon>
        <taxon>Fungi</taxon>
        <taxon>Dikarya</taxon>
        <taxon>Ascomycota</taxon>
        <taxon>Taphrinomycotina</taxon>
        <taxon>Pneumocystomycetes</taxon>
        <taxon>Pneumocystaceae</taxon>
        <taxon>Pneumocystis</taxon>
    </lineage>
</organism>
<dbReference type="VEuPathDB" id="FungiDB:T552_03396"/>
<dbReference type="GO" id="GO:0000447">
    <property type="term" value="P:endonucleolytic cleavage in ITS1 to separate SSU-rRNA from 5.8S rRNA and LSU-rRNA from tricistronic rRNA transcript (SSU-rRNA, 5.8S rRNA, LSU-rRNA)"/>
    <property type="evidence" value="ECO:0007669"/>
    <property type="project" value="TreeGrafter"/>
</dbReference>
<gene>
    <name evidence="1" type="ORF">T552_03396</name>
</gene>
<comment type="caution">
    <text evidence="1">The sequence shown here is derived from an EMBL/GenBank/DDBJ whole genome shotgun (WGS) entry which is preliminary data.</text>
</comment>
<evidence type="ECO:0000313" key="2">
    <source>
        <dbReference type="Proteomes" id="UP000054454"/>
    </source>
</evidence>
<dbReference type="EMBL" id="LFVZ01000016">
    <property type="protein sequence ID" value="KTW25783.1"/>
    <property type="molecule type" value="Genomic_DNA"/>
</dbReference>
<protein>
    <submittedName>
        <fullName evidence="1">Uncharacterized protein</fullName>
    </submittedName>
</protein>
<accession>A0A0W4ZBP8</accession>
<evidence type="ECO:0000313" key="1">
    <source>
        <dbReference type="EMBL" id="KTW25783.1"/>
    </source>
</evidence>
<keyword evidence="2" id="KW-1185">Reference proteome</keyword>
<dbReference type="OrthoDB" id="63112at2759"/>
<dbReference type="GO" id="GO:0030681">
    <property type="term" value="C:multimeric ribonuclease P complex"/>
    <property type="evidence" value="ECO:0007669"/>
    <property type="project" value="TreeGrafter"/>
</dbReference>
<proteinExistence type="predicted"/>
<dbReference type="Proteomes" id="UP000054454">
    <property type="component" value="Unassembled WGS sequence"/>
</dbReference>
<dbReference type="PANTHER" id="PTHR15396">
    <property type="entry name" value="RIBONUCLEASE P PROTEIN SUBUNIT P40"/>
    <property type="match status" value="1"/>
</dbReference>
<dbReference type="RefSeq" id="XP_018224392.1">
    <property type="nucleotide sequence ID" value="XM_018371902.1"/>
</dbReference>
<dbReference type="PANTHER" id="PTHR15396:SF1">
    <property type="entry name" value="RIBONUCLEASE P PROTEIN SUBUNIT P40"/>
    <property type="match status" value="1"/>
</dbReference>
<dbReference type="GeneID" id="28938105"/>
<dbReference type="AlphaFoldDB" id="A0A0W4ZBP8"/>
<dbReference type="InterPro" id="IPR013893">
    <property type="entry name" value="RNase_P_Rpp40"/>
</dbReference>
<dbReference type="GO" id="GO:0001682">
    <property type="term" value="P:tRNA 5'-leader removal"/>
    <property type="evidence" value="ECO:0007669"/>
    <property type="project" value="InterPro"/>
</dbReference>
<dbReference type="GO" id="GO:0004526">
    <property type="term" value="F:ribonuclease P activity"/>
    <property type="evidence" value="ECO:0007669"/>
    <property type="project" value="TreeGrafter"/>
</dbReference>
<sequence>MGSFMKEMKKKKKCFVKFGCPEMTLIRRHPFNFSVELCLRKDDLSKVEYLLEKSNHPRFINVDVPLEWFLREDVLDRLIRTEVLCALSMNHIDVDDVVCVSKGEIILSLTKDTYEKAGLEGKPSAFSRKCLKWNVLLNMRETSMKKGKKGFNRVLWSFKNVFQRKFSFRMCVLDEDNIGILEEILGLSCCFVNFERNESGKILCPSFSYPKHVDYPGIDRIIQEEWATEIYEWLGLVSLGSERLRIDLNNDPYSLPYHLSDASQDEVVRLLWSGMICCTWIYNLWLFLRNLNDINWISLTVNGFEDSPISWENYEHGYFFGGENTYTILKLNSNTMDNNDPPFLVYEYINNFDQYS</sequence>
<dbReference type="GO" id="GO:0000172">
    <property type="term" value="C:ribonuclease MRP complex"/>
    <property type="evidence" value="ECO:0007669"/>
    <property type="project" value="TreeGrafter"/>
</dbReference>
<dbReference type="Pfam" id="PF08584">
    <property type="entry name" value="Ribonuc_P_40"/>
    <property type="match status" value="1"/>
</dbReference>
<reference evidence="2" key="1">
    <citation type="journal article" date="2016" name="Nat. Commun.">
        <title>Genome analysis of three Pneumocystis species reveals adaptation mechanisms to life exclusively in mammalian hosts.</title>
        <authorList>
            <person name="Ma L."/>
            <person name="Chen Z."/>
            <person name="Huang D.W."/>
            <person name="Kutty G."/>
            <person name="Ishihara M."/>
            <person name="Wang H."/>
            <person name="Abouelleil A."/>
            <person name="Bishop L."/>
            <person name="Davey E."/>
            <person name="Deng R."/>
            <person name="Deng X."/>
            <person name="Fan L."/>
            <person name="Fantoni G."/>
            <person name="Fitzgerald M."/>
            <person name="Gogineni E."/>
            <person name="Goldberg J.M."/>
            <person name="Handley G."/>
            <person name="Hu X."/>
            <person name="Huber C."/>
            <person name="Jiao X."/>
            <person name="Jones K."/>
            <person name="Levin J.Z."/>
            <person name="Liu Y."/>
            <person name="Macdonald P."/>
            <person name="Melnikov A."/>
            <person name="Raley C."/>
            <person name="Sassi M."/>
            <person name="Sherman B.T."/>
            <person name="Song X."/>
            <person name="Sykes S."/>
            <person name="Tran B."/>
            <person name="Walsh L."/>
            <person name="Xia Y."/>
            <person name="Yang J."/>
            <person name="Young S."/>
            <person name="Zeng Q."/>
            <person name="Zheng X."/>
            <person name="Stephens R."/>
            <person name="Nusbaum C."/>
            <person name="Birren B.W."/>
            <person name="Azadi P."/>
            <person name="Lempicki R.A."/>
            <person name="Cuomo C.A."/>
            <person name="Kovacs J.A."/>
        </authorList>
    </citation>
    <scope>NUCLEOTIDE SEQUENCE [LARGE SCALE GENOMIC DNA]</scope>
    <source>
        <strain evidence="2">B80</strain>
    </source>
</reference>
<dbReference type="GO" id="GO:0000171">
    <property type="term" value="F:ribonuclease MRP activity"/>
    <property type="evidence" value="ECO:0007669"/>
    <property type="project" value="TreeGrafter"/>
</dbReference>